<dbReference type="GO" id="GO:0008233">
    <property type="term" value="F:peptidase activity"/>
    <property type="evidence" value="ECO:0007669"/>
    <property type="project" value="UniProtKB-KW"/>
</dbReference>
<keyword evidence="6" id="KW-1185">Reference proteome</keyword>
<name>A0A934MEG3_9HYPH</name>
<evidence type="ECO:0000313" key="5">
    <source>
        <dbReference type="EMBL" id="MBJ3774343.1"/>
    </source>
</evidence>
<evidence type="ECO:0000256" key="3">
    <source>
        <dbReference type="ARBA" id="ARBA00022801"/>
    </source>
</evidence>
<keyword evidence="3" id="KW-0378">Hydrolase</keyword>
<protein>
    <submittedName>
        <fullName evidence="5">Mu-like prophage major head subunit gpT family protein</fullName>
    </submittedName>
</protein>
<proteinExistence type="predicted"/>
<evidence type="ECO:0000256" key="2">
    <source>
        <dbReference type="ARBA" id="ARBA00022670"/>
    </source>
</evidence>
<evidence type="ECO:0000256" key="1">
    <source>
        <dbReference type="ARBA" id="ARBA00022612"/>
    </source>
</evidence>
<feature type="domain" description="Prohead serine protease" evidence="4">
    <location>
        <begin position="47"/>
        <end position="150"/>
    </location>
</feature>
<dbReference type="InterPro" id="IPR054613">
    <property type="entry name" value="Peptidase_S78_dom"/>
</dbReference>
<dbReference type="RefSeq" id="WP_198880230.1">
    <property type="nucleotide sequence ID" value="NZ_JAEKJA010000001.1"/>
</dbReference>
<organism evidence="5 6">
    <name type="scientific">Acuticoccus mangrovi</name>
    <dbReference type="NCBI Taxonomy" id="2796142"/>
    <lineage>
        <taxon>Bacteria</taxon>
        <taxon>Pseudomonadati</taxon>
        <taxon>Pseudomonadota</taxon>
        <taxon>Alphaproteobacteria</taxon>
        <taxon>Hyphomicrobiales</taxon>
        <taxon>Amorphaceae</taxon>
        <taxon>Acuticoccus</taxon>
    </lineage>
</organism>
<dbReference type="Pfam" id="PF25209">
    <property type="entry name" value="Phage_capsid_4"/>
    <property type="match status" value="1"/>
</dbReference>
<dbReference type="Pfam" id="PF04586">
    <property type="entry name" value="Peptidase_S78"/>
    <property type="match status" value="1"/>
</dbReference>
<keyword evidence="1" id="KW-1188">Viral release from host cell</keyword>
<dbReference type="EMBL" id="JAEKJA010000001">
    <property type="protein sequence ID" value="MBJ3774343.1"/>
    <property type="molecule type" value="Genomic_DNA"/>
</dbReference>
<evidence type="ECO:0000259" key="4">
    <source>
        <dbReference type="Pfam" id="PF04586"/>
    </source>
</evidence>
<dbReference type="GO" id="GO:0006508">
    <property type="term" value="P:proteolysis"/>
    <property type="evidence" value="ECO:0007669"/>
    <property type="project" value="UniProtKB-KW"/>
</dbReference>
<gene>
    <name evidence="5" type="ORF">JCR33_01495</name>
</gene>
<keyword evidence="2" id="KW-0645">Protease</keyword>
<dbReference type="NCBIfam" id="NF045541">
    <property type="entry name" value="scaf_prot_MCP2"/>
    <property type="match status" value="1"/>
</dbReference>
<evidence type="ECO:0000313" key="6">
    <source>
        <dbReference type="Proteomes" id="UP000609531"/>
    </source>
</evidence>
<reference evidence="5" key="1">
    <citation type="submission" date="2020-12" db="EMBL/GenBank/DDBJ databases">
        <title>Bacterial taxonomy.</title>
        <authorList>
            <person name="Pan X."/>
        </authorList>
    </citation>
    <scope>NUCLEOTIDE SEQUENCE</scope>
    <source>
        <strain evidence="5">B2012</strain>
    </source>
</reference>
<dbReference type="Proteomes" id="UP000609531">
    <property type="component" value="Unassembled WGS sequence"/>
</dbReference>
<sequence>MNEVIERRRTIASPTTVDRESREFEAVIATEATVGGIILRLAGLAIADNVPLLLDHRAEASATVGRMIEHRAESGQLIGRFRLSSDPTLLWLVYRLADGTLSGLSVGFRVDAWGGSEAGSRVATRATLLEVSITPTPADANTRVRTMDPTTEPAAQNVPETIINRAEANREIRALATTFDLGPAFSDELIDRGASVEEALAAVRRSLRDQPAAPVARITAVHHIDGPEQFVTRAGEAVFARANPRHEVSEAARPFVSMTNLDLARHCLQLRGESAAGAAHDVITRALHTTSDFPQIFGNAIGRQARRAYELAPDALKTVARQTTARDFRAKTSIQLSEAPVLERVNESGEFTHGTLSEAKESYSIATYGKIIALSRPAIVNDDLGAFADLAARLGQGAAETEARLKIGLLEANAGGGPTMEDGNALFHANHGNLAGSGATISEGTLSAARLAMRTQVGLSGHPVNVRPRYLLVPPALETTAEKEIAQIQPSASSDVNPFAGRLELLVDARLSSATRWYLIADPAQIDGLEYAYLEGEEGPQTSTRAGFEVDGVEIKVRLDFGAAFLDWRGWYANPGA</sequence>
<accession>A0A934MEG3</accession>
<dbReference type="AlphaFoldDB" id="A0A934MEG3"/>
<comment type="caution">
    <text evidence="5">The sequence shown here is derived from an EMBL/GenBank/DDBJ whole genome shotgun (WGS) entry which is preliminary data.</text>
</comment>